<evidence type="ECO:0000256" key="5">
    <source>
        <dbReference type="RuleBase" id="RU000492"/>
    </source>
</evidence>
<evidence type="ECO:0000313" key="9">
    <source>
        <dbReference type="EMBL" id="VUZ43780.1"/>
    </source>
</evidence>
<sequence>MNVFTPTPIQCACIPLGLLNRDICACARTGSGKTLAFLLPILERLVFAPLVARKSTKALIISPTRELAVQIFKVAEQLAKHCPRLKIQLAAGGLDLSSQEASLRTNPDIVIATPGRLIDHLSNVPNFSLDRIEYLVLDEADKLLDEYFTEQIKEIVRHCSTRRQTMLFSATMTETLRELATVSLKDPVRIFLNQSTAVAVHLDQEFVRIRAHREGDREAILAALLMRSFRRRTIVFLPTKKDCHRMHILLGLIGVKCAELHGDMNQAQRLEALTRFTDADALQMEQMSSPQATSIDLPPPVDVLLATDLASRGLDIPGVLTVINYKLPKDIKSYVHRVGRTARASNSGRAVSLAGEEDRKLLKDIVKDAPCPVKTRVIPADVITRFQSLIEKVKPHVEEILAVEIEERELNTAQKQLEKAENLVKNKDTGRQVPYRPQRTNWFSEKREAGRAAKRFMKTPKDQPKEKKQRRK</sequence>
<dbReference type="GO" id="GO:0016787">
    <property type="term" value="F:hydrolase activity"/>
    <property type="evidence" value="ECO:0007669"/>
    <property type="project" value="UniProtKB-KW"/>
</dbReference>
<evidence type="ECO:0000256" key="2">
    <source>
        <dbReference type="ARBA" id="ARBA00022801"/>
    </source>
</evidence>
<dbReference type="GO" id="GO:0003724">
    <property type="term" value="F:RNA helicase activity"/>
    <property type="evidence" value="ECO:0007669"/>
    <property type="project" value="TreeGrafter"/>
</dbReference>
<evidence type="ECO:0008006" key="11">
    <source>
        <dbReference type="Google" id="ProtNLM"/>
    </source>
</evidence>
<proteinExistence type="inferred from homology"/>
<dbReference type="SUPFAM" id="SSF52540">
    <property type="entry name" value="P-loop containing nucleoside triphosphate hydrolases"/>
    <property type="match status" value="1"/>
</dbReference>
<dbReference type="Gene3D" id="3.40.50.300">
    <property type="entry name" value="P-loop containing nucleotide triphosphate hydrolases"/>
    <property type="match status" value="2"/>
</dbReference>
<dbReference type="Pfam" id="PF00270">
    <property type="entry name" value="DEAD"/>
    <property type="match status" value="1"/>
</dbReference>
<dbReference type="PROSITE" id="PS51194">
    <property type="entry name" value="HELICASE_CTER"/>
    <property type="match status" value="1"/>
</dbReference>
<dbReference type="EMBL" id="CABIJS010000115">
    <property type="protein sequence ID" value="VUZ43780.1"/>
    <property type="molecule type" value="Genomic_DNA"/>
</dbReference>
<dbReference type="InterPro" id="IPR050079">
    <property type="entry name" value="DEAD_box_RNA_helicase"/>
</dbReference>
<dbReference type="PANTHER" id="PTHR47959">
    <property type="entry name" value="ATP-DEPENDENT RNA HELICASE RHLE-RELATED"/>
    <property type="match status" value="1"/>
</dbReference>
<dbReference type="InterPro" id="IPR001650">
    <property type="entry name" value="Helicase_C-like"/>
</dbReference>
<keyword evidence="4 5" id="KW-0067">ATP-binding</keyword>
<dbReference type="GO" id="GO:0005524">
    <property type="term" value="F:ATP binding"/>
    <property type="evidence" value="ECO:0007669"/>
    <property type="project" value="UniProtKB-KW"/>
</dbReference>
<dbReference type="SMART" id="SM00490">
    <property type="entry name" value="HELICc"/>
    <property type="match status" value="1"/>
</dbReference>
<evidence type="ECO:0000259" key="8">
    <source>
        <dbReference type="PROSITE" id="PS51194"/>
    </source>
</evidence>
<dbReference type="GO" id="GO:0005829">
    <property type="term" value="C:cytosol"/>
    <property type="evidence" value="ECO:0007669"/>
    <property type="project" value="TreeGrafter"/>
</dbReference>
<keyword evidence="3 5" id="KW-0347">Helicase</keyword>
<dbReference type="PANTHER" id="PTHR47959:SF1">
    <property type="entry name" value="ATP-DEPENDENT RNA HELICASE DBPA"/>
    <property type="match status" value="1"/>
</dbReference>
<organism evidence="9 10">
    <name type="scientific">Hymenolepis diminuta</name>
    <name type="common">Rat tapeworm</name>
    <dbReference type="NCBI Taxonomy" id="6216"/>
    <lineage>
        <taxon>Eukaryota</taxon>
        <taxon>Metazoa</taxon>
        <taxon>Spiralia</taxon>
        <taxon>Lophotrochozoa</taxon>
        <taxon>Platyhelminthes</taxon>
        <taxon>Cestoda</taxon>
        <taxon>Eucestoda</taxon>
        <taxon>Cyclophyllidea</taxon>
        <taxon>Hymenolepididae</taxon>
        <taxon>Hymenolepis</taxon>
    </lineage>
</organism>
<dbReference type="AlphaFoldDB" id="A0A564Y954"/>
<evidence type="ECO:0000259" key="7">
    <source>
        <dbReference type="PROSITE" id="PS51192"/>
    </source>
</evidence>
<dbReference type="Pfam" id="PF00271">
    <property type="entry name" value="Helicase_C"/>
    <property type="match status" value="1"/>
</dbReference>
<keyword evidence="1 5" id="KW-0547">Nucleotide-binding</keyword>
<protein>
    <recommendedName>
        <fullName evidence="11">RNA helicase</fullName>
    </recommendedName>
</protein>
<keyword evidence="10" id="KW-1185">Reference proteome</keyword>
<dbReference type="Proteomes" id="UP000321570">
    <property type="component" value="Unassembled WGS sequence"/>
</dbReference>
<reference evidence="9 10" key="1">
    <citation type="submission" date="2019-07" db="EMBL/GenBank/DDBJ databases">
        <authorList>
            <person name="Jastrzebski P J."/>
            <person name="Paukszto L."/>
            <person name="Jastrzebski P J."/>
        </authorList>
    </citation>
    <scope>NUCLEOTIDE SEQUENCE [LARGE SCALE GENOMIC DNA]</scope>
    <source>
        <strain evidence="9 10">WMS-il1</strain>
    </source>
</reference>
<dbReference type="PROSITE" id="PS51192">
    <property type="entry name" value="HELICASE_ATP_BIND_1"/>
    <property type="match status" value="1"/>
</dbReference>
<evidence type="ECO:0000256" key="4">
    <source>
        <dbReference type="ARBA" id="ARBA00022840"/>
    </source>
</evidence>
<evidence type="ECO:0000256" key="3">
    <source>
        <dbReference type="ARBA" id="ARBA00022806"/>
    </source>
</evidence>
<feature type="region of interest" description="Disordered" evidence="6">
    <location>
        <begin position="428"/>
        <end position="472"/>
    </location>
</feature>
<keyword evidence="2 5" id="KW-0378">Hydrolase</keyword>
<dbReference type="InterPro" id="IPR000629">
    <property type="entry name" value="RNA-helicase_DEAD-box_CS"/>
</dbReference>
<name>A0A564Y954_HYMDI</name>
<feature type="domain" description="Helicase ATP-binding" evidence="7">
    <location>
        <begin position="14"/>
        <end position="190"/>
    </location>
</feature>
<gene>
    <name evidence="9" type="ORF">WMSIL1_LOCUS4126</name>
</gene>
<dbReference type="CDD" id="cd17947">
    <property type="entry name" value="DEADc_DDX27"/>
    <property type="match status" value="1"/>
</dbReference>
<evidence type="ECO:0000313" key="10">
    <source>
        <dbReference type="Proteomes" id="UP000321570"/>
    </source>
</evidence>
<evidence type="ECO:0000256" key="1">
    <source>
        <dbReference type="ARBA" id="ARBA00022741"/>
    </source>
</evidence>
<dbReference type="InterPro" id="IPR027417">
    <property type="entry name" value="P-loop_NTPase"/>
</dbReference>
<comment type="similarity">
    <text evidence="5">Belongs to the DEAD box helicase family.</text>
</comment>
<dbReference type="InterPro" id="IPR011545">
    <property type="entry name" value="DEAD/DEAH_box_helicase_dom"/>
</dbReference>
<dbReference type="SMART" id="SM00487">
    <property type="entry name" value="DEXDc"/>
    <property type="match status" value="1"/>
</dbReference>
<feature type="domain" description="Helicase C-terminal" evidence="8">
    <location>
        <begin position="220"/>
        <end position="390"/>
    </location>
</feature>
<accession>A0A564Y954</accession>
<evidence type="ECO:0000256" key="6">
    <source>
        <dbReference type="SAM" id="MobiDB-lite"/>
    </source>
</evidence>
<dbReference type="PROSITE" id="PS00039">
    <property type="entry name" value="DEAD_ATP_HELICASE"/>
    <property type="match status" value="1"/>
</dbReference>
<dbReference type="InterPro" id="IPR014001">
    <property type="entry name" value="Helicase_ATP-bd"/>
</dbReference>
<dbReference type="CDD" id="cd18787">
    <property type="entry name" value="SF2_C_DEAD"/>
    <property type="match status" value="1"/>
</dbReference>
<dbReference type="GO" id="GO:0003676">
    <property type="term" value="F:nucleic acid binding"/>
    <property type="evidence" value="ECO:0007669"/>
    <property type="project" value="InterPro"/>
</dbReference>